<dbReference type="InterPro" id="IPR003382">
    <property type="entry name" value="Flavoprotein"/>
</dbReference>
<accession>A0A3E1EZL4</accession>
<dbReference type="GO" id="GO:0071513">
    <property type="term" value="C:phosphopantothenoylcysteine decarboxylase complex"/>
    <property type="evidence" value="ECO:0007669"/>
    <property type="project" value="TreeGrafter"/>
</dbReference>
<dbReference type="EMBL" id="QURB01000002">
    <property type="protein sequence ID" value="RFC54897.1"/>
    <property type="molecule type" value="Genomic_DNA"/>
</dbReference>
<dbReference type="SUPFAM" id="SSF102645">
    <property type="entry name" value="CoaB-like"/>
    <property type="match status" value="1"/>
</dbReference>
<dbReference type="InterPro" id="IPR035929">
    <property type="entry name" value="CoaB-like_sf"/>
</dbReference>
<comment type="cofactor">
    <cofactor evidence="3">
        <name>FMN</name>
        <dbReference type="ChEBI" id="CHEBI:58210"/>
    </cofactor>
    <text evidence="3">Binds 1 FMN per subunit.</text>
</comment>
<keyword evidence="3 4" id="KW-0285">Flavoprotein</keyword>
<proteinExistence type="inferred from homology"/>
<dbReference type="UniPathway" id="UPA00241">
    <property type="reaction ID" value="UER00353"/>
</dbReference>
<name>A0A3E1EZL4_9FLAO</name>
<dbReference type="InterPro" id="IPR007085">
    <property type="entry name" value="DNA/pantothenate-metab_flavo_C"/>
</dbReference>
<dbReference type="Gene3D" id="3.40.50.10300">
    <property type="entry name" value="CoaB-like"/>
    <property type="match status" value="1"/>
</dbReference>
<keyword evidence="2 3" id="KW-0456">Lyase</keyword>
<keyword evidence="3" id="KW-0511">Multifunctional enzyme</keyword>
<dbReference type="Gene3D" id="3.40.50.1950">
    <property type="entry name" value="Flavin prenyltransferase-like"/>
    <property type="match status" value="1"/>
</dbReference>
<dbReference type="InterPro" id="IPR005252">
    <property type="entry name" value="CoaBC"/>
</dbReference>
<feature type="domain" description="Flavoprotein" evidence="6">
    <location>
        <begin position="5"/>
        <end position="175"/>
    </location>
</feature>
<comment type="cofactor">
    <cofactor evidence="3">
        <name>Mg(2+)</name>
        <dbReference type="ChEBI" id="CHEBI:18420"/>
    </cofactor>
</comment>
<evidence type="ECO:0000256" key="1">
    <source>
        <dbReference type="ARBA" id="ARBA00022793"/>
    </source>
</evidence>
<evidence type="ECO:0000256" key="2">
    <source>
        <dbReference type="ARBA" id="ARBA00023239"/>
    </source>
</evidence>
<reference evidence="8 9" key="1">
    <citation type="submission" date="2018-08" db="EMBL/GenBank/DDBJ databases">
        <title>The draft genome squence of Brumimicrobium sp. N62.</title>
        <authorList>
            <person name="Du Z.-J."/>
            <person name="Luo H.-R."/>
        </authorList>
    </citation>
    <scope>NUCLEOTIDE SEQUENCE [LARGE SCALE GENOMIC DNA]</scope>
    <source>
        <strain evidence="8 9">N62</strain>
    </source>
</reference>
<keyword evidence="5" id="KW-1133">Transmembrane helix</keyword>
<dbReference type="PANTHER" id="PTHR14359:SF6">
    <property type="entry name" value="PHOSPHOPANTOTHENOYLCYSTEINE DECARBOXYLASE"/>
    <property type="match status" value="1"/>
</dbReference>
<comment type="pathway">
    <text evidence="3 4">Cofactor biosynthesis; coenzyme A biosynthesis; CoA from (R)-pantothenate: step 3/5.</text>
</comment>
<evidence type="ECO:0000256" key="4">
    <source>
        <dbReference type="RuleBase" id="RU364078"/>
    </source>
</evidence>
<dbReference type="GO" id="GO:0004632">
    <property type="term" value="F:phosphopantothenate--cysteine ligase activity"/>
    <property type="evidence" value="ECO:0007669"/>
    <property type="project" value="UniProtKB-UniRule"/>
</dbReference>
<dbReference type="SUPFAM" id="SSF52507">
    <property type="entry name" value="Homo-oligomeric flavin-containing Cys decarboxylases, HFCD"/>
    <property type="match status" value="1"/>
</dbReference>
<dbReference type="AlphaFoldDB" id="A0A3E1EZL4"/>
<dbReference type="EC" id="6.3.2.5" evidence="3"/>
<evidence type="ECO:0000256" key="5">
    <source>
        <dbReference type="SAM" id="Phobius"/>
    </source>
</evidence>
<dbReference type="GO" id="GO:0015937">
    <property type="term" value="P:coenzyme A biosynthetic process"/>
    <property type="evidence" value="ECO:0007669"/>
    <property type="project" value="UniProtKB-UniRule"/>
</dbReference>
<keyword evidence="3" id="KW-0460">Magnesium</keyword>
<protein>
    <recommendedName>
        <fullName evidence="3">Coenzyme A biosynthesis bifunctional protein CoaBC</fullName>
    </recommendedName>
    <alternativeName>
        <fullName evidence="3">DNA/pantothenate metabolism flavoprotein</fullName>
    </alternativeName>
    <alternativeName>
        <fullName evidence="3">Phosphopantothenoylcysteine synthetase/decarboxylase</fullName>
        <shortName evidence="3">PPCS-PPCDC</shortName>
    </alternativeName>
    <domain>
        <recommendedName>
            <fullName evidence="3">Phosphopantothenoylcysteine decarboxylase</fullName>
            <shortName evidence="3">PPC decarboxylase</shortName>
            <shortName evidence="3">PPC-DC</shortName>
            <ecNumber evidence="3">4.1.1.36</ecNumber>
        </recommendedName>
        <alternativeName>
            <fullName evidence="3">CoaC</fullName>
        </alternativeName>
    </domain>
    <domain>
        <recommendedName>
            <fullName evidence="3">Phosphopantothenate--cysteine ligase</fullName>
            <ecNumber evidence="3">6.3.2.5</ecNumber>
        </recommendedName>
        <alternativeName>
            <fullName evidence="3">CoaB</fullName>
        </alternativeName>
        <alternativeName>
            <fullName evidence="3">Phosphopantothenoylcysteine synthetase</fullName>
            <shortName evidence="3">PPC synthetase</shortName>
            <shortName evidence="3">PPC-S</shortName>
        </alternativeName>
    </domain>
</protein>
<feature type="binding site" evidence="3">
    <location>
        <position position="342"/>
    </location>
    <ligand>
        <name>CTP</name>
        <dbReference type="ChEBI" id="CHEBI:37563"/>
    </ligand>
</feature>
<feature type="transmembrane region" description="Helical" evidence="5">
    <location>
        <begin position="7"/>
        <end position="27"/>
    </location>
</feature>
<keyword evidence="3 4" id="KW-0436">Ligase</keyword>
<dbReference type="Pfam" id="PF02441">
    <property type="entry name" value="Flavoprotein"/>
    <property type="match status" value="1"/>
</dbReference>
<comment type="function">
    <text evidence="3">Catalyzes two sequential steps in the biosynthesis of coenzyme A. In the first step cysteine is conjugated to 4'-phosphopantothenate to form 4-phosphopantothenoylcysteine. In the second step the latter compound is decarboxylated to form 4'-phosphopantotheine.</text>
</comment>
<dbReference type="Pfam" id="PF04127">
    <property type="entry name" value="DFP"/>
    <property type="match status" value="1"/>
</dbReference>
<dbReference type="GO" id="GO:0004633">
    <property type="term" value="F:phosphopantothenoylcysteine decarboxylase activity"/>
    <property type="evidence" value="ECO:0007669"/>
    <property type="project" value="UniProtKB-UniRule"/>
</dbReference>
<evidence type="ECO:0000259" key="7">
    <source>
        <dbReference type="Pfam" id="PF04127"/>
    </source>
</evidence>
<keyword evidence="5" id="KW-0812">Transmembrane</keyword>
<feature type="binding site" evidence="3">
    <location>
        <position position="338"/>
    </location>
    <ligand>
        <name>CTP</name>
        <dbReference type="ChEBI" id="CHEBI:37563"/>
    </ligand>
</feature>
<feature type="binding site" evidence="3">
    <location>
        <position position="279"/>
    </location>
    <ligand>
        <name>CTP</name>
        <dbReference type="ChEBI" id="CHEBI:37563"/>
    </ligand>
</feature>
<comment type="similarity">
    <text evidence="3 4">In the N-terminal section; belongs to the HFCD (homo-oligomeric flavin containing Cys decarboxylase) superfamily.</text>
</comment>
<dbReference type="GO" id="GO:0015941">
    <property type="term" value="P:pantothenate catabolic process"/>
    <property type="evidence" value="ECO:0007669"/>
    <property type="project" value="InterPro"/>
</dbReference>
<keyword evidence="3" id="KW-0479">Metal-binding</keyword>
<comment type="function">
    <text evidence="4">Catalyzes two steps in the biosynthesis of coenzyme A. In the first step cysteine is conjugated to 4'-phosphopantothenate to form 4-phosphopantothenoylcysteine, in the latter compound is decarboxylated to form 4'-phosphopantotheine.</text>
</comment>
<dbReference type="HAMAP" id="MF_02225">
    <property type="entry name" value="CoaBC"/>
    <property type="match status" value="1"/>
</dbReference>
<feature type="region of interest" description="Phosphopantothenate--cysteine ligase" evidence="3">
    <location>
        <begin position="190"/>
        <end position="399"/>
    </location>
</feature>
<comment type="caution">
    <text evidence="3">Lacks conserved residue(s) required for the propagation of feature annotation.</text>
</comment>
<organism evidence="8 9">
    <name type="scientific">Brumimicrobium aurantiacum</name>
    <dbReference type="NCBI Taxonomy" id="1737063"/>
    <lineage>
        <taxon>Bacteria</taxon>
        <taxon>Pseudomonadati</taxon>
        <taxon>Bacteroidota</taxon>
        <taxon>Flavobacteriia</taxon>
        <taxon>Flavobacteriales</taxon>
        <taxon>Crocinitomicaceae</taxon>
        <taxon>Brumimicrobium</taxon>
    </lineage>
</organism>
<feature type="region of interest" description="Phosphopantothenoylcysteine decarboxylase" evidence="3">
    <location>
        <begin position="1"/>
        <end position="189"/>
    </location>
</feature>
<evidence type="ECO:0000313" key="8">
    <source>
        <dbReference type="EMBL" id="RFC54897.1"/>
    </source>
</evidence>
<dbReference type="Proteomes" id="UP000257127">
    <property type="component" value="Unassembled WGS sequence"/>
</dbReference>
<feature type="binding site" evidence="3">
    <location>
        <position position="324"/>
    </location>
    <ligand>
        <name>CTP</name>
        <dbReference type="ChEBI" id="CHEBI:37563"/>
    </ligand>
</feature>
<dbReference type="EC" id="4.1.1.36" evidence="3"/>
<keyword evidence="5" id="KW-0472">Membrane</keyword>
<comment type="caution">
    <text evidence="8">The sequence shown here is derived from an EMBL/GenBank/DDBJ whole genome shotgun (WGS) entry which is preliminary data.</text>
</comment>
<keyword evidence="3 4" id="KW-0288">FMN</keyword>
<dbReference type="OrthoDB" id="9802554at2"/>
<comment type="catalytic activity">
    <reaction evidence="3 4">
        <text>N-[(R)-4-phosphopantothenoyl]-L-cysteine + H(+) = (R)-4'-phosphopantetheine + CO2</text>
        <dbReference type="Rhea" id="RHEA:16793"/>
        <dbReference type="ChEBI" id="CHEBI:15378"/>
        <dbReference type="ChEBI" id="CHEBI:16526"/>
        <dbReference type="ChEBI" id="CHEBI:59458"/>
        <dbReference type="ChEBI" id="CHEBI:61723"/>
        <dbReference type="EC" id="4.1.1.36"/>
    </reaction>
</comment>
<dbReference type="InterPro" id="IPR036551">
    <property type="entry name" value="Flavin_trans-like"/>
</dbReference>
<gene>
    <name evidence="3 8" type="primary">coaBC</name>
    <name evidence="8" type="ORF">DXU93_03490</name>
</gene>
<keyword evidence="9" id="KW-1185">Reference proteome</keyword>
<feature type="binding site" evidence="3">
    <location>
        <position position="289"/>
    </location>
    <ligand>
        <name>CTP</name>
        <dbReference type="ChEBI" id="CHEBI:37563"/>
    </ligand>
</feature>
<comment type="catalytic activity">
    <reaction evidence="3 4">
        <text>(R)-4'-phosphopantothenate + L-cysteine + CTP = N-[(R)-4-phosphopantothenoyl]-L-cysteine + CMP + diphosphate + H(+)</text>
        <dbReference type="Rhea" id="RHEA:19397"/>
        <dbReference type="ChEBI" id="CHEBI:10986"/>
        <dbReference type="ChEBI" id="CHEBI:15378"/>
        <dbReference type="ChEBI" id="CHEBI:33019"/>
        <dbReference type="ChEBI" id="CHEBI:35235"/>
        <dbReference type="ChEBI" id="CHEBI:37563"/>
        <dbReference type="ChEBI" id="CHEBI:59458"/>
        <dbReference type="ChEBI" id="CHEBI:60377"/>
        <dbReference type="EC" id="6.3.2.5"/>
    </reaction>
</comment>
<dbReference type="PANTHER" id="PTHR14359">
    <property type="entry name" value="HOMO-OLIGOMERIC FLAVIN CONTAINING CYS DECARBOXYLASE FAMILY"/>
    <property type="match status" value="1"/>
</dbReference>
<evidence type="ECO:0000256" key="3">
    <source>
        <dbReference type="HAMAP-Rule" id="MF_02225"/>
    </source>
</evidence>
<comment type="pathway">
    <text evidence="3 4">Cofactor biosynthesis; coenzyme A biosynthesis; CoA from (R)-pantothenate: step 2/5.</text>
</comment>
<dbReference type="GO" id="GO:0046872">
    <property type="term" value="F:metal ion binding"/>
    <property type="evidence" value="ECO:0007669"/>
    <property type="project" value="UniProtKB-KW"/>
</dbReference>
<comment type="similarity">
    <text evidence="3 4">In the C-terminal section; belongs to the PPC synthetase family.</text>
</comment>
<dbReference type="GO" id="GO:0010181">
    <property type="term" value="F:FMN binding"/>
    <property type="evidence" value="ECO:0007669"/>
    <property type="project" value="UniProtKB-UniRule"/>
</dbReference>
<evidence type="ECO:0000313" key="9">
    <source>
        <dbReference type="Proteomes" id="UP000257127"/>
    </source>
</evidence>
<sequence>MLKGKRVVIGISGGIAAYKIAFLIRILKQKGAEVKCVLTPASSDFITPLTVSTLSQNPAHIDFWNKDNGEWTNHVDLGAWGDVMLLAPLTANTLAKIANGFCDNLLTATYLSAKCPVFIAPAMDLDMYAHDTTNENLSKVEAHGVHIIPAEDGFLASGLIGKGRMAEPETIVEHLETFFELNQSMKGQKVLVTAGPTYEAIDPVRFIGNHSTGKMGFALVDNLLKRGAEVILITGPTKCKLHHKNLTRIEIKTANEMLEAAEKYFPECNGGIFSAAVSDYRPKNIATQKIKKSSNEMNIEMVKNPDVLKTIGGIKKKHQFLVGFALETNNALEYGAEKLKKKNLDLIVINSLEDEGAGFGHDTNKISLLDFNNKTTTFELSSKKVVAKNILDYLMKLTK</sequence>
<feature type="domain" description="DNA/pantothenate metabolism flavoprotein C-terminal" evidence="7">
    <location>
        <begin position="185"/>
        <end position="396"/>
    </location>
</feature>
<feature type="binding site" evidence="3">
    <location>
        <begin position="305"/>
        <end position="308"/>
    </location>
    <ligand>
        <name>CTP</name>
        <dbReference type="ChEBI" id="CHEBI:37563"/>
    </ligand>
</feature>
<dbReference type="RefSeq" id="WP_116879876.1">
    <property type="nucleotide sequence ID" value="NZ_QURB01000002.1"/>
</dbReference>
<keyword evidence="1 3" id="KW-0210">Decarboxylase</keyword>
<dbReference type="NCBIfam" id="TIGR00521">
    <property type="entry name" value="coaBC_dfp"/>
    <property type="match status" value="1"/>
</dbReference>
<evidence type="ECO:0000259" key="6">
    <source>
        <dbReference type="Pfam" id="PF02441"/>
    </source>
</evidence>